<dbReference type="Gene3D" id="3.60.40.10">
    <property type="entry name" value="PPM-type phosphatase domain"/>
    <property type="match status" value="1"/>
</dbReference>
<organism evidence="6 7">
    <name type="scientific">Litchfieldella rifensis</name>
    <dbReference type="NCBI Taxonomy" id="762643"/>
    <lineage>
        <taxon>Bacteria</taxon>
        <taxon>Pseudomonadati</taxon>
        <taxon>Pseudomonadota</taxon>
        <taxon>Gammaproteobacteria</taxon>
        <taxon>Oceanospirillales</taxon>
        <taxon>Halomonadaceae</taxon>
        <taxon>Litchfieldella</taxon>
    </lineage>
</organism>
<feature type="coiled-coil region" evidence="2">
    <location>
        <begin position="390"/>
        <end position="417"/>
    </location>
</feature>
<evidence type="ECO:0000313" key="6">
    <source>
        <dbReference type="EMBL" id="MFC3282389.1"/>
    </source>
</evidence>
<keyword evidence="2" id="KW-0175">Coiled coil</keyword>
<feature type="region of interest" description="Disordered" evidence="3">
    <location>
        <begin position="676"/>
        <end position="700"/>
    </location>
</feature>
<dbReference type="SUPFAM" id="SSF158472">
    <property type="entry name" value="HAMP domain-like"/>
    <property type="match status" value="1"/>
</dbReference>
<keyword evidence="1 6" id="KW-0378">Hydrolase</keyword>
<dbReference type="Proteomes" id="UP001595579">
    <property type="component" value="Unassembled WGS sequence"/>
</dbReference>
<dbReference type="Pfam" id="PF07228">
    <property type="entry name" value="SpoIIE"/>
    <property type="match status" value="1"/>
</dbReference>
<dbReference type="PROSITE" id="PS50885">
    <property type="entry name" value="HAMP"/>
    <property type="match status" value="1"/>
</dbReference>
<dbReference type="InterPro" id="IPR036457">
    <property type="entry name" value="PPM-type-like_dom_sf"/>
</dbReference>
<dbReference type="SMART" id="SM00304">
    <property type="entry name" value="HAMP"/>
    <property type="match status" value="1"/>
</dbReference>
<keyword evidence="4" id="KW-1133">Transmembrane helix</keyword>
<sequence>MAARWGLRGKSVATLLLACILSLIPAAIIGWQAIDDIRRHFANAYAENYTLLHMQKILAPVSRELALSRRFAESVVTRQWLEDEADPAKRARFFEEAEGYRHDFADRSYFVIDHDSGDYYFIDDERPNPEAPSYRLNANDPEDAWYFQTIRSGEPYNLNVNIDRKLGVTKVWFNVVVQGEQGPVGLAGTGLDLSDFLDEFIRDEAPGLTPMIVDRQGALQAHPSQERIAFSSGASASDIDERQTIQSLLNDPEQQQRLSDAMQASRESPDQIQTLWVTFDQRERLLSVGYIPELDWHLITALDLNVAPILERRWLWPLLIALTLILGILLAAFAYATDRLILAPLNRLKLSAQAIAAGDYGSRLPTSRNDEIGALSQAFSHMADQVERHTQELEGKVRERTRALEQANAEMAAAHQQIDDSLQYASIIQRAILPDRQLALHLEHLYGVLWKPRDTVGGDFYVFRATERGYLLGVVDCAGHGVPGSLMTMLARAIIDHAILQVGAEDPAAILNETDRQSRETLRPDQLPSSIATNMDIGLVWVDLEARQLTFAGAKIGLYATDGVSLERLQGHKRALGHKRQATYHNQTAPLHLGWSYSLCTDGFLDQAGGANGFGFGKGRFEAILKSHAHRPLDEQMAAFEAELLTYQGSLPQRDDITVLGFRFTQDDGCPRRIREHEARTEPATDSPVPTAPTGVGKPQ</sequence>
<keyword evidence="4" id="KW-0812">Transmembrane</keyword>
<dbReference type="EMBL" id="JBHRUG010000002">
    <property type="protein sequence ID" value="MFC3282389.1"/>
    <property type="molecule type" value="Genomic_DNA"/>
</dbReference>
<dbReference type="InterPro" id="IPR003660">
    <property type="entry name" value="HAMP_dom"/>
</dbReference>
<dbReference type="GO" id="GO:0004722">
    <property type="term" value="F:protein serine/threonine phosphatase activity"/>
    <property type="evidence" value="ECO:0007669"/>
    <property type="project" value="UniProtKB-EC"/>
</dbReference>
<evidence type="ECO:0000313" key="7">
    <source>
        <dbReference type="Proteomes" id="UP001595579"/>
    </source>
</evidence>
<dbReference type="PANTHER" id="PTHR43156:SF9">
    <property type="entry name" value="HAMP DOMAIN-CONTAINING PROTEIN"/>
    <property type="match status" value="1"/>
</dbReference>
<dbReference type="CDD" id="cd06225">
    <property type="entry name" value="HAMP"/>
    <property type="match status" value="1"/>
</dbReference>
<evidence type="ECO:0000256" key="3">
    <source>
        <dbReference type="SAM" id="MobiDB-lite"/>
    </source>
</evidence>
<keyword evidence="7" id="KW-1185">Reference proteome</keyword>
<gene>
    <name evidence="6" type="primary">siaA</name>
    <name evidence="6" type="ORF">ACFOEV_02035</name>
</gene>
<feature type="transmembrane region" description="Helical" evidence="4">
    <location>
        <begin position="314"/>
        <end position="337"/>
    </location>
</feature>
<proteinExistence type="predicted"/>
<feature type="domain" description="HAMP" evidence="5">
    <location>
        <begin position="339"/>
        <end position="391"/>
    </location>
</feature>
<evidence type="ECO:0000256" key="4">
    <source>
        <dbReference type="SAM" id="Phobius"/>
    </source>
</evidence>
<comment type="caution">
    <text evidence="6">The sequence shown here is derived from an EMBL/GenBank/DDBJ whole genome shotgun (WGS) entry which is preliminary data.</text>
</comment>
<accession>A0ABV7LJ39</accession>
<dbReference type="InterPro" id="IPR052016">
    <property type="entry name" value="Bact_Sigma-Reg"/>
</dbReference>
<dbReference type="Gene3D" id="6.10.340.10">
    <property type="match status" value="1"/>
</dbReference>
<dbReference type="PANTHER" id="PTHR43156">
    <property type="entry name" value="STAGE II SPORULATION PROTEIN E-RELATED"/>
    <property type="match status" value="1"/>
</dbReference>
<dbReference type="RefSeq" id="WP_386771089.1">
    <property type="nucleotide sequence ID" value="NZ_JBHRUG010000002.1"/>
</dbReference>
<evidence type="ECO:0000256" key="1">
    <source>
        <dbReference type="ARBA" id="ARBA00022801"/>
    </source>
</evidence>
<dbReference type="SMART" id="SM00331">
    <property type="entry name" value="PP2C_SIG"/>
    <property type="match status" value="1"/>
</dbReference>
<dbReference type="NCBIfam" id="NF038263">
    <property type="entry name" value="prot_phos_SiaA"/>
    <property type="match status" value="1"/>
</dbReference>
<evidence type="ECO:0000259" key="5">
    <source>
        <dbReference type="PROSITE" id="PS50885"/>
    </source>
</evidence>
<name>A0ABV7LJ39_9GAMM</name>
<protein>
    <submittedName>
        <fullName evidence="6">Biofilm regulation protein phosphatase SiaA</fullName>
        <ecNumber evidence="6">3.1.3.16</ecNumber>
    </submittedName>
</protein>
<dbReference type="Pfam" id="PF00672">
    <property type="entry name" value="HAMP"/>
    <property type="match status" value="1"/>
</dbReference>
<evidence type="ECO:0000256" key="2">
    <source>
        <dbReference type="SAM" id="Coils"/>
    </source>
</evidence>
<dbReference type="InterPro" id="IPR001932">
    <property type="entry name" value="PPM-type_phosphatase-like_dom"/>
</dbReference>
<keyword evidence="4" id="KW-0472">Membrane</keyword>
<dbReference type="EC" id="3.1.3.16" evidence="6"/>
<reference evidence="7" key="1">
    <citation type="journal article" date="2019" name="Int. J. Syst. Evol. Microbiol.">
        <title>The Global Catalogue of Microorganisms (GCM) 10K type strain sequencing project: providing services to taxonomists for standard genome sequencing and annotation.</title>
        <authorList>
            <consortium name="The Broad Institute Genomics Platform"/>
            <consortium name="The Broad Institute Genome Sequencing Center for Infectious Disease"/>
            <person name="Wu L."/>
            <person name="Ma J."/>
        </authorList>
    </citation>
    <scope>NUCLEOTIDE SEQUENCE [LARGE SCALE GENOMIC DNA]</scope>
    <source>
        <strain evidence="7">CECT 7698</strain>
    </source>
</reference>